<evidence type="ECO:0000313" key="4">
    <source>
        <dbReference type="EMBL" id="RMY85171.1"/>
    </source>
</evidence>
<gene>
    <name evidence="4" type="ORF">D0864_07371</name>
</gene>
<feature type="domain" description="Arb2" evidence="3">
    <location>
        <begin position="42"/>
        <end position="368"/>
    </location>
</feature>
<evidence type="ECO:0000256" key="1">
    <source>
        <dbReference type="SAM" id="Coils"/>
    </source>
</evidence>
<dbReference type="Proteomes" id="UP000269539">
    <property type="component" value="Unassembled WGS sequence"/>
</dbReference>
<comment type="caution">
    <text evidence="4">The sequence shown here is derived from an EMBL/GenBank/DDBJ whole genome shotgun (WGS) entry which is preliminary data.</text>
</comment>
<dbReference type="EMBL" id="QWIO01000788">
    <property type="protein sequence ID" value="RMY85171.1"/>
    <property type="molecule type" value="Genomic_DNA"/>
</dbReference>
<dbReference type="PANTHER" id="PTHR21357:SF4">
    <property type="entry name" value="FAM172 FAMILY PROTEIN HOMOLOG CG10038"/>
    <property type="match status" value="1"/>
</dbReference>
<dbReference type="PANTHER" id="PTHR21357">
    <property type="entry name" value="FAM172 FAMILY PROTEIN HOMOLOG CG10038"/>
    <property type="match status" value="1"/>
</dbReference>
<keyword evidence="1" id="KW-0175">Coiled coil</keyword>
<name>A0A3M7F9L5_HORWE</name>
<dbReference type="AlphaFoldDB" id="A0A3M7F9L5"/>
<protein>
    <recommendedName>
        <fullName evidence="3">Arb2 domain-containing protein</fullName>
    </recommendedName>
</protein>
<dbReference type="InterPro" id="IPR053858">
    <property type="entry name" value="Arb2_dom"/>
</dbReference>
<feature type="coiled-coil region" evidence="1">
    <location>
        <begin position="555"/>
        <end position="582"/>
    </location>
</feature>
<proteinExistence type="predicted"/>
<sequence>MADILQTPNSSWTIVNHIDHLYSKATKMFRRTEHNLPQDPDFPADLHALGFKINEHGQFVRIDAPNTFFDFYHTDNERANEVRKERLHECVRQSVLSSLASQDVKQLYVFGGSCSEAKPEGQHTTILTTQLEKLKTKQDVVVIINEHMQDLGIWAYRLLMREAGIEGGSAIGLMKKLQVWGANAFTENSLAGVSYLGSAVEKLKLDGASNDLDESIMDCNTPGVIILNPSQLIYSPQLNKAMSQAEWLGRPKPTALSDHYRIDDDHNRVPCHKTPERHVATVFEHVIPAITREDVRLYVVGLSDGGEALLKVLDRKFHADPQDDMGKLIEAIALIEPTHDPKQLESVALATFLAGRRCRAYVMSQEPKGSLVAVPKPAIPLSGRLYDSRESLEADAQRSLTDSARHVREGSEPSTSSPIAIPGASPSPVQTSNRSSIFGTVGNFSHPRSLEAKSSSYSLPNSNVNLQQSTGSLRTNASARGESTLEKSTSTLSTSVALRNAAAIEDEVEPDPFADVHVSCPTFSSGPLSFEVTEMIWPAVMDDVVNWFKDIAEEAEETENLAKESEMVFKKMEAKRAAAEERAAPSSGVK</sequence>
<dbReference type="Pfam" id="PF22749">
    <property type="entry name" value="Arb2"/>
    <property type="match status" value="1"/>
</dbReference>
<feature type="compositionally biased region" description="Low complexity" evidence="2">
    <location>
        <begin position="413"/>
        <end position="428"/>
    </location>
</feature>
<dbReference type="VEuPathDB" id="FungiDB:BTJ68_00958"/>
<accession>A0A3M7F9L5</accession>
<dbReference type="GO" id="GO:0005634">
    <property type="term" value="C:nucleus"/>
    <property type="evidence" value="ECO:0007669"/>
    <property type="project" value="TreeGrafter"/>
</dbReference>
<organism evidence="4 5">
    <name type="scientific">Hortaea werneckii</name>
    <name type="common">Black yeast</name>
    <name type="synonym">Cladosporium werneckii</name>
    <dbReference type="NCBI Taxonomy" id="91943"/>
    <lineage>
        <taxon>Eukaryota</taxon>
        <taxon>Fungi</taxon>
        <taxon>Dikarya</taxon>
        <taxon>Ascomycota</taxon>
        <taxon>Pezizomycotina</taxon>
        <taxon>Dothideomycetes</taxon>
        <taxon>Dothideomycetidae</taxon>
        <taxon>Mycosphaerellales</taxon>
        <taxon>Teratosphaeriaceae</taxon>
        <taxon>Hortaea</taxon>
    </lineage>
</organism>
<evidence type="ECO:0000313" key="5">
    <source>
        <dbReference type="Proteomes" id="UP000269539"/>
    </source>
</evidence>
<feature type="compositionally biased region" description="Polar residues" evidence="2">
    <location>
        <begin position="429"/>
        <end position="438"/>
    </location>
</feature>
<feature type="compositionally biased region" description="Polar residues" evidence="2">
    <location>
        <begin position="452"/>
        <end position="478"/>
    </location>
</feature>
<dbReference type="GO" id="GO:0035197">
    <property type="term" value="F:siRNA binding"/>
    <property type="evidence" value="ECO:0007669"/>
    <property type="project" value="TreeGrafter"/>
</dbReference>
<dbReference type="InterPro" id="IPR048263">
    <property type="entry name" value="Arb2"/>
</dbReference>
<evidence type="ECO:0000256" key="2">
    <source>
        <dbReference type="SAM" id="MobiDB-lite"/>
    </source>
</evidence>
<feature type="region of interest" description="Disordered" evidence="2">
    <location>
        <begin position="392"/>
        <end position="490"/>
    </location>
</feature>
<dbReference type="GO" id="GO:0031048">
    <property type="term" value="P:regulatory ncRNA-mediated heterochromatin formation"/>
    <property type="evidence" value="ECO:0007669"/>
    <property type="project" value="TreeGrafter"/>
</dbReference>
<reference evidence="4 5" key="1">
    <citation type="journal article" date="2018" name="BMC Genomics">
        <title>Genomic evidence for intraspecific hybridization in a clonal and extremely halotolerant yeast.</title>
        <authorList>
            <person name="Gostincar C."/>
            <person name="Stajich J.E."/>
            <person name="Zupancic J."/>
            <person name="Zalar P."/>
            <person name="Gunde-Cimerman N."/>
        </authorList>
    </citation>
    <scope>NUCLEOTIDE SEQUENCE [LARGE SCALE GENOMIC DNA]</scope>
    <source>
        <strain evidence="4 5">EXF-10513</strain>
    </source>
</reference>
<evidence type="ECO:0000259" key="3">
    <source>
        <dbReference type="Pfam" id="PF22749"/>
    </source>
</evidence>